<evidence type="ECO:0000313" key="1">
    <source>
        <dbReference type="EMBL" id="KIH49737.1"/>
    </source>
</evidence>
<dbReference type="Proteomes" id="UP000054047">
    <property type="component" value="Unassembled WGS sequence"/>
</dbReference>
<dbReference type="AlphaFoldDB" id="A0A0C2CIW9"/>
<gene>
    <name evidence="1" type="ORF">ANCDUO_20187</name>
</gene>
<keyword evidence="2" id="KW-1185">Reference proteome</keyword>
<dbReference type="OrthoDB" id="10018316at2759"/>
<dbReference type="EMBL" id="KN752157">
    <property type="protein sequence ID" value="KIH49737.1"/>
    <property type="molecule type" value="Genomic_DNA"/>
</dbReference>
<name>A0A0C2CIW9_9BILA</name>
<organism evidence="1 2">
    <name type="scientific">Ancylostoma duodenale</name>
    <dbReference type="NCBI Taxonomy" id="51022"/>
    <lineage>
        <taxon>Eukaryota</taxon>
        <taxon>Metazoa</taxon>
        <taxon>Ecdysozoa</taxon>
        <taxon>Nematoda</taxon>
        <taxon>Chromadorea</taxon>
        <taxon>Rhabditida</taxon>
        <taxon>Rhabditina</taxon>
        <taxon>Rhabditomorpha</taxon>
        <taxon>Strongyloidea</taxon>
        <taxon>Ancylostomatidae</taxon>
        <taxon>Ancylostomatinae</taxon>
        <taxon>Ancylostoma</taxon>
    </lineage>
</organism>
<proteinExistence type="predicted"/>
<accession>A0A0C2CIW9</accession>
<evidence type="ECO:0000313" key="2">
    <source>
        <dbReference type="Proteomes" id="UP000054047"/>
    </source>
</evidence>
<protein>
    <submittedName>
        <fullName evidence="1">Uncharacterized protein</fullName>
    </submittedName>
</protein>
<sequence length="127" mass="14425">MLEKGCKEKNLRKRKLSVENSRAFSKFPLIMTVRTVPAEAVELLDFIHLIFKVLTISMRFEPSNAKYFSVEVSWDSITTVLRLTGAFGDNTVIDVVQPEWKLQGSDLKDKLAACHSVFKMDEDIQSG</sequence>
<reference evidence="1 2" key="1">
    <citation type="submission" date="2013-12" db="EMBL/GenBank/DDBJ databases">
        <title>Draft genome of the parsitic nematode Ancylostoma duodenale.</title>
        <authorList>
            <person name="Mitreva M."/>
        </authorList>
    </citation>
    <scope>NUCLEOTIDE SEQUENCE [LARGE SCALE GENOMIC DNA]</scope>
    <source>
        <strain evidence="1 2">Zhejiang</strain>
    </source>
</reference>